<dbReference type="Gene3D" id="2.60.120.260">
    <property type="entry name" value="Galactose-binding domain-like"/>
    <property type="match status" value="2"/>
</dbReference>
<evidence type="ECO:0000256" key="1">
    <source>
        <dbReference type="SAM" id="Coils"/>
    </source>
</evidence>
<evidence type="ECO:0000313" key="3">
    <source>
        <dbReference type="Proteomes" id="UP000033047"/>
    </source>
</evidence>
<dbReference type="InterPro" id="IPR038765">
    <property type="entry name" value="Papain-like_cys_pep_sf"/>
</dbReference>
<reference evidence="2 3" key="1">
    <citation type="submission" date="2013-04" db="EMBL/GenBank/DDBJ databases">
        <title>The Genome Sequence of Parabacteroides goldsteinii DSM 19448.</title>
        <authorList>
            <consortium name="The Broad Institute Genomics Platform"/>
            <person name="Earl A."/>
            <person name="Ward D."/>
            <person name="Feldgarden M."/>
            <person name="Gevers D."/>
            <person name="Martens E."/>
            <person name="Sakamoto M."/>
            <person name="Benno Y."/>
            <person name="Song Y."/>
            <person name="Liu C."/>
            <person name="Lee J."/>
            <person name="Bolanos M."/>
            <person name="Vaisanen M.L."/>
            <person name="Finegold S.M."/>
            <person name="Walker B."/>
            <person name="Young S."/>
            <person name="Zeng Q."/>
            <person name="Gargeya S."/>
            <person name="Fitzgerald M."/>
            <person name="Haas B."/>
            <person name="Abouelleil A."/>
            <person name="Allen A.W."/>
            <person name="Alvarado L."/>
            <person name="Arachchi H.M."/>
            <person name="Berlin A.M."/>
            <person name="Chapman S.B."/>
            <person name="Gainer-Dewar J."/>
            <person name="Goldberg J."/>
            <person name="Griggs A."/>
            <person name="Gujja S."/>
            <person name="Hansen M."/>
            <person name="Howarth C."/>
            <person name="Imamovic A."/>
            <person name="Ireland A."/>
            <person name="Larimer J."/>
            <person name="McCowan C."/>
            <person name="Murphy C."/>
            <person name="Pearson M."/>
            <person name="Poon T.W."/>
            <person name="Priest M."/>
            <person name="Roberts A."/>
            <person name="Saif S."/>
            <person name="Shea T."/>
            <person name="Sisk P."/>
            <person name="Sykes S."/>
            <person name="Wortman J."/>
            <person name="Nusbaum C."/>
            <person name="Birren B."/>
        </authorList>
    </citation>
    <scope>NUCLEOTIDE SEQUENCE [LARGE SCALE GENOMIC DNA]</scope>
    <source>
        <strain evidence="2 3">DSM 19448</strain>
    </source>
</reference>
<gene>
    <name evidence="2" type="ORF">HMPREF1535_02977</name>
</gene>
<keyword evidence="1" id="KW-0175">Coiled coil</keyword>
<dbReference type="Proteomes" id="UP000033047">
    <property type="component" value="Unassembled WGS sequence"/>
</dbReference>
<dbReference type="HOGENOM" id="CLU_014876_0_0_10"/>
<dbReference type="STRING" id="927665.HMPREF1535_02977"/>
<evidence type="ECO:0000313" key="2">
    <source>
        <dbReference type="EMBL" id="KKB53436.1"/>
    </source>
</evidence>
<dbReference type="AlphaFoldDB" id="A0A0F5J6B2"/>
<organism evidence="2 3">
    <name type="scientific">Parabacteroides goldsteinii DSM 19448 = WAL 12034</name>
    <dbReference type="NCBI Taxonomy" id="927665"/>
    <lineage>
        <taxon>Bacteria</taxon>
        <taxon>Pseudomonadati</taxon>
        <taxon>Bacteroidota</taxon>
        <taxon>Bacteroidia</taxon>
        <taxon>Bacteroidales</taxon>
        <taxon>Tannerellaceae</taxon>
        <taxon>Parabacteroides</taxon>
    </lineage>
</organism>
<name>A0A0F5J6B2_9BACT</name>
<feature type="coiled-coil region" evidence="1">
    <location>
        <begin position="33"/>
        <end position="67"/>
    </location>
</feature>
<evidence type="ECO:0008006" key="4">
    <source>
        <dbReference type="Google" id="ProtNLM"/>
    </source>
</evidence>
<proteinExistence type="predicted"/>
<dbReference type="PANTHER" id="PTHR35532">
    <property type="entry name" value="SIMILAR TO POLYHYDROXYALKANOATE DEPOLYMERASE"/>
    <property type="match status" value="1"/>
</dbReference>
<sequence>MYQNYSNMKLNLFATIVLGLYLFLLSGCSNTNNRQLELALQTAGNNRQQLEKVIQHYQRDKQKEDAARFLIRNMLGKYYQEGDRIDKFHQFIDSAYQIKQEEYDQQTINNTYKTNNKHQQDDAKQQADLQQLNANFLITQIDAAFLVWQKPWNKHLSFDEFCEWILPYRIGNELPEIWREEYYNAFSGLLTDSILTTRDACIAINNELIKLPIHVFNDFPKPADIKPSSLIHIKFGLCGDYTNLAIYAMRSVGIPVTTGSIPHWGHSNNSHAFNLLYGEDGNYYDFAGGEHHPGDHLKRFDGIPKVYQKTFSIQQTSLVMTNTSKEEIPAFFKNPFMKDITDHFPAIHPQTVSIPLNRTCHNKYAYLCVFDPQGWFPVDWGKISDKKVTFNHIGPNIIYQVNSYENNSLQPLSSPFVVDSTGKVTLFECRREKEDLYLERKYREPKHLEAIPPAFVGGRFQGSDYADFRIAEDLYTFTEAPSFKYTTIEVNPKKSYKYYRYQSSPNLRGNMAELEFYDTNSQQILKGEIIGTDNTSIYNPHATKYNVFDGDPLTFFHTRDSMSWAGLALPKPAHINKIRYIIRNDDNGIRKGNLYELFYIDESGAWASAGKQTAEQDELLIYKQIPQGTLYWLRNYTRGKEERIFTYEKGKQVWW</sequence>
<accession>A0A0F5J6B2</accession>
<dbReference type="EMBL" id="AQHV01000014">
    <property type="protein sequence ID" value="KKB53436.1"/>
    <property type="molecule type" value="Genomic_DNA"/>
</dbReference>
<dbReference type="PATRIC" id="fig|927665.4.peg.3057"/>
<comment type="caution">
    <text evidence="2">The sequence shown here is derived from an EMBL/GenBank/DDBJ whole genome shotgun (WGS) entry which is preliminary data.</text>
</comment>
<protein>
    <recommendedName>
        <fullName evidence="4">Peptide-N(4)-(N-acetyl-beta-glucosaminyl)asparagine amidase</fullName>
    </recommendedName>
</protein>
<dbReference type="SUPFAM" id="SSF54001">
    <property type="entry name" value="Cysteine proteinases"/>
    <property type="match status" value="1"/>
</dbReference>
<dbReference type="PANTHER" id="PTHR35532:SF5">
    <property type="entry name" value="CARBOHYDRATE-BINDING DOMAIN-CONTAINING PROTEIN"/>
    <property type="match status" value="1"/>
</dbReference>